<geneLocation type="plasmid" evidence="1">
    <name>unnamed1</name>
</geneLocation>
<gene>
    <name evidence="1" type="ORF">HK44_030050</name>
</gene>
<dbReference type="RefSeq" id="WP_019692597.1">
    <property type="nucleotide sequence ID" value="NZ_AFOY02000032.1"/>
</dbReference>
<proteinExistence type="predicted"/>
<dbReference type="HOGENOM" id="CLU_1474019_0_0_6"/>
<sequence>MTEATNIWTATASEITNAVRESLIAMGCGEPQTGDVYDQLLLLGRSGVEELVPSVSKFGAREFESVMAVVVDLLGGDGIAVHGELPIWLRVYPSVEGKLPAFSVDDWRWIRLSSIQEVQPRRAIAIGEDTSKWQLMVNVVANGQVYHATQRLFLGASVEKPVDRLLTLVSAAVSEEQRRRMQL</sequence>
<dbReference type="PATRIC" id="fig|1042209.11.peg.193"/>
<dbReference type="EMBL" id="AFOY02000032">
    <property type="protein sequence ID" value="EXF90929.1"/>
    <property type="molecule type" value="Genomic_DNA"/>
</dbReference>
<dbReference type="Proteomes" id="UP000022611">
    <property type="component" value="Unassembled WGS sequence"/>
</dbReference>
<evidence type="ECO:0000313" key="2">
    <source>
        <dbReference type="Proteomes" id="UP000022611"/>
    </source>
</evidence>
<reference evidence="1 2" key="1">
    <citation type="journal article" date="2011" name="J. Bacteriol.">
        <title>Draft genome sequence of the polycyclic aromatic hydrocarbon-degrading, genetically engineered bioluminescent bioreporter Pseudomonas fluorescens HK44.</title>
        <authorList>
            <person name="Chauhan A."/>
            <person name="Layton A.C."/>
            <person name="Williams D.E."/>
            <person name="Smartt A.E."/>
            <person name="Ripp S."/>
            <person name="Karpinets T.V."/>
            <person name="Brown S.D."/>
            <person name="Sayler G.S."/>
        </authorList>
    </citation>
    <scope>NUCLEOTIDE SEQUENCE [LARGE SCALE GENOMIC DNA]</scope>
    <source>
        <strain evidence="1 2">HK44</strain>
        <plasmid evidence="1">unnamed1</plasmid>
    </source>
</reference>
<dbReference type="AlphaFoldDB" id="A0A010RP74"/>
<protein>
    <submittedName>
        <fullName evidence="1">Uncharacterized protein</fullName>
    </submittedName>
</protein>
<dbReference type="OrthoDB" id="6968847at2"/>
<organism evidence="1 2">
    <name type="scientific">Pseudomonas fluorescens HK44</name>
    <dbReference type="NCBI Taxonomy" id="1042209"/>
    <lineage>
        <taxon>Bacteria</taxon>
        <taxon>Pseudomonadati</taxon>
        <taxon>Pseudomonadota</taxon>
        <taxon>Gammaproteobacteria</taxon>
        <taxon>Pseudomonadales</taxon>
        <taxon>Pseudomonadaceae</taxon>
        <taxon>Pseudomonas</taxon>
    </lineage>
</organism>
<name>A0A010RP74_PSEFL</name>
<evidence type="ECO:0000313" key="1">
    <source>
        <dbReference type="EMBL" id="EXF90929.1"/>
    </source>
</evidence>
<accession>A0A010RP74</accession>
<comment type="caution">
    <text evidence="1">The sequence shown here is derived from an EMBL/GenBank/DDBJ whole genome shotgun (WGS) entry which is preliminary data.</text>
</comment>
<keyword evidence="1" id="KW-0614">Plasmid</keyword>